<dbReference type="AlphaFoldDB" id="A0A9P4VSF1"/>
<accession>A0A9P4VSF1</accession>
<proteinExistence type="predicted"/>
<evidence type="ECO:0000313" key="1">
    <source>
        <dbReference type="EMBL" id="KAF2841978.1"/>
    </source>
</evidence>
<gene>
    <name evidence="1" type="ORF">M501DRAFT_372936</name>
</gene>
<keyword evidence="2" id="KW-1185">Reference proteome</keyword>
<evidence type="ECO:0000313" key="2">
    <source>
        <dbReference type="Proteomes" id="UP000799429"/>
    </source>
</evidence>
<comment type="caution">
    <text evidence="1">The sequence shown here is derived from an EMBL/GenBank/DDBJ whole genome shotgun (WGS) entry which is preliminary data.</text>
</comment>
<sequence>MAHSHGRLAPSAPKDKFYAALGWPIDSNSEGMYQALLREVDKGRQRLIADPNNLQNSDPKLRPPYSWAHISESAKHKEVREIFRTASPIAAPYFQYGEFMDGQNQDNWVIRWLLWHTFRYKDSRNVRVTHSSKSNYLFYEEY</sequence>
<name>A0A9P4VSF1_9PEZI</name>
<organism evidence="1 2">
    <name type="scientific">Patellaria atrata CBS 101060</name>
    <dbReference type="NCBI Taxonomy" id="1346257"/>
    <lineage>
        <taxon>Eukaryota</taxon>
        <taxon>Fungi</taxon>
        <taxon>Dikarya</taxon>
        <taxon>Ascomycota</taxon>
        <taxon>Pezizomycotina</taxon>
        <taxon>Dothideomycetes</taxon>
        <taxon>Dothideomycetes incertae sedis</taxon>
        <taxon>Patellariales</taxon>
        <taxon>Patellariaceae</taxon>
        <taxon>Patellaria</taxon>
    </lineage>
</organism>
<protein>
    <submittedName>
        <fullName evidence="1">Uncharacterized protein</fullName>
    </submittedName>
</protein>
<reference evidence="1" key="1">
    <citation type="journal article" date="2020" name="Stud. Mycol.">
        <title>101 Dothideomycetes genomes: a test case for predicting lifestyles and emergence of pathogens.</title>
        <authorList>
            <person name="Haridas S."/>
            <person name="Albert R."/>
            <person name="Binder M."/>
            <person name="Bloem J."/>
            <person name="Labutti K."/>
            <person name="Salamov A."/>
            <person name="Andreopoulos B."/>
            <person name="Baker S."/>
            <person name="Barry K."/>
            <person name="Bills G."/>
            <person name="Bluhm B."/>
            <person name="Cannon C."/>
            <person name="Castanera R."/>
            <person name="Culley D."/>
            <person name="Daum C."/>
            <person name="Ezra D."/>
            <person name="Gonzalez J."/>
            <person name="Henrissat B."/>
            <person name="Kuo A."/>
            <person name="Liang C."/>
            <person name="Lipzen A."/>
            <person name="Lutzoni F."/>
            <person name="Magnuson J."/>
            <person name="Mondo S."/>
            <person name="Nolan M."/>
            <person name="Ohm R."/>
            <person name="Pangilinan J."/>
            <person name="Park H.-J."/>
            <person name="Ramirez L."/>
            <person name="Alfaro M."/>
            <person name="Sun H."/>
            <person name="Tritt A."/>
            <person name="Yoshinaga Y."/>
            <person name="Zwiers L.-H."/>
            <person name="Turgeon B."/>
            <person name="Goodwin S."/>
            <person name="Spatafora J."/>
            <person name="Crous P."/>
            <person name="Grigoriev I."/>
        </authorList>
    </citation>
    <scope>NUCLEOTIDE SEQUENCE</scope>
    <source>
        <strain evidence="1">CBS 101060</strain>
    </source>
</reference>
<dbReference type="OrthoDB" id="4502478at2759"/>
<dbReference type="EMBL" id="MU006090">
    <property type="protein sequence ID" value="KAF2841978.1"/>
    <property type="molecule type" value="Genomic_DNA"/>
</dbReference>
<dbReference type="Proteomes" id="UP000799429">
    <property type="component" value="Unassembled WGS sequence"/>
</dbReference>